<accession>A0A844GCN0</accession>
<keyword evidence="6 11" id="KW-0812">Transmembrane</keyword>
<dbReference type="RefSeq" id="WP_230369646.1">
    <property type="nucleotide sequence ID" value="NZ_WLYX01000001.1"/>
</dbReference>
<keyword evidence="14" id="KW-1185">Reference proteome</keyword>
<dbReference type="PANTHER" id="PTHR33446">
    <property type="entry name" value="PROTEIN TONB-RELATED"/>
    <property type="match status" value="1"/>
</dbReference>
<reference evidence="13 14" key="1">
    <citation type="submission" date="2019-11" db="EMBL/GenBank/DDBJ databases">
        <title>Draft genome sequence of Paludibacterium sp. dN18-1.</title>
        <authorList>
            <person name="Im W.-T."/>
        </authorList>
    </citation>
    <scope>NUCLEOTIDE SEQUENCE [LARGE SCALE GENOMIC DNA]</scope>
    <source>
        <strain evidence="14">dN 18-1</strain>
    </source>
</reference>
<evidence type="ECO:0000256" key="9">
    <source>
        <dbReference type="ARBA" id="ARBA00023136"/>
    </source>
</evidence>
<evidence type="ECO:0000256" key="2">
    <source>
        <dbReference type="ARBA" id="ARBA00006555"/>
    </source>
</evidence>
<evidence type="ECO:0000256" key="8">
    <source>
        <dbReference type="ARBA" id="ARBA00022989"/>
    </source>
</evidence>
<evidence type="ECO:0000256" key="1">
    <source>
        <dbReference type="ARBA" id="ARBA00004383"/>
    </source>
</evidence>
<dbReference type="PANTHER" id="PTHR33446:SF11">
    <property type="entry name" value="TONB3"/>
    <property type="match status" value="1"/>
</dbReference>
<evidence type="ECO:0000256" key="6">
    <source>
        <dbReference type="ARBA" id="ARBA00022692"/>
    </source>
</evidence>
<dbReference type="EMBL" id="WLYX01000001">
    <property type="protein sequence ID" value="MTD32988.1"/>
    <property type="molecule type" value="Genomic_DNA"/>
</dbReference>
<dbReference type="Gene3D" id="3.30.1150.10">
    <property type="match status" value="1"/>
</dbReference>
<dbReference type="PROSITE" id="PS52015">
    <property type="entry name" value="TONB_CTD"/>
    <property type="match status" value="1"/>
</dbReference>
<evidence type="ECO:0000256" key="5">
    <source>
        <dbReference type="ARBA" id="ARBA00022519"/>
    </source>
</evidence>
<keyword evidence="8 11" id="KW-1133">Transmembrane helix</keyword>
<comment type="subcellular location">
    <subcellularLocation>
        <location evidence="1">Cell inner membrane</location>
        <topology evidence="1">Single-pass membrane protein</topology>
        <orientation evidence="1">Periplasmic side</orientation>
    </subcellularLocation>
</comment>
<name>A0A844GCN0_9NEIS</name>
<dbReference type="GO" id="GO:0098797">
    <property type="term" value="C:plasma membrane protein complex"/>
    <property type="evidence" value="ECO:0007669"/>
    <property type="project" value="TreeGrafter"/>
</dbReference>
<feature type="compositionally biased region" description="Polar residues" evidence="10">
    <location>
        <begin position="123"/>
        <end position="144"/>
    </location>
</feature>
<dbReference type="Pfam" id="PF03544">
    <property type="entry name" value="TonB_C"/>
    <property type="match status" value="1"/>
</dbReference>
<dbReference type="GO" id="GO:0031992">
    <property type="term" value="F:energy transducer activity"/>
    <property type="evidence" value="ECO:0007669"/>
    <property type="project" value="TreeGrafter"/>
</dbReference>
<evidence type="ECO:0000256" key="4">
    <source>
        <dbReference type="ARBA" id="ARBA00022475"/>
    </source>
</evidence>
<dbReference type="InterPro" id="IPR037682">
    <property type="entry name" value="TonB_C"/>
</dbReference>
<evidence type="ECO:0000256" key="11">
    <source>
        <dbReference type="SAM" id="Phobius"/>
    </source>
</evidence>
<keyword evidence="7" id="KW-0653">Protein transport</keyword>
<keyword evidence="4" id="KW-1003">Cell membrane</keyword>
<dbReference type="InterPro" id="IPR006260">
    <property type="entry name" value="TonB/TolA_C"/>
</dbReference>
<dbReference type="GO" id="GO:0055085">
    <property type="term" value="P:transmembrane transport"/>
    <property type="evidence" value="ECO:0007669"/>
    <property type="project" value="InterPro"/>
</dbReference>
<gene>
    <name evidence="13" type="ORF">GKE73_06520</name>
</gene>
<keyword evidence="3" id="KW-0813">Transport</keyword>
<evidence type="ECO:0000256" key="7">
    <source>
        <dbReference type="ARBA" id="ARBA00022927"/>
    </source>
</evidence>
<evidence type="ECO:0000259" key="12">
    <source>
        <dbReference type="PROSITE" id="PS52015"/>
    </source>
</evidence>
<dbReference type="InterPro" id="IPR051045">
    <property type="entry name" value="TonB-dependent_transducer"/>
</dbReference>
<proteinExistence type="inferred from homology"/>
<dbReference type="GO" id="GO:0015031">
    <property type="term" value="P:protein transport"/>
    <property type="evidence" value="ECO:0007669"/>
    <property type="project" value="UniProtKB-KW"/>
</dbReference>
<dbReference type="AlphaFoldDB" id="A0A844GCN0"/>
<keyword evidence="9 11" id="KW-0472">Membrane</keyword>
<comment type="similarity">
    <text evidence="2">Belongs to the TonB family.</text>
</comment>
<feature type="domain" description="TonB C-terminal" evidence="12">
    <location>
        <begin position="191"/>
        <end position="290"/>
    </location>
</feature>
<evidence type="ECO:0000256" key="3">
    <source>
        <dbReference type="ARBA" id="ARBA00022448"/>
    </source>
</evidence>
<keyword evidence="5" id="KW-0997">Cell inner membrane</keyword>
<protein>
    <submittedName>
        <fullName evidence="13">TonB family protein</fullName>
    </submittedName>
</protein>
<dbReference type="Proteomes" id="UP000446658">
    <property type="component" value="Unassembled WGS sequence"/>
</dbReference>
<dbReference type="NCBIfam" id="TIGR01352">
    <property type="entry name" value="tonB_Cterm"/>
    <property type="match status" value="1"/>
</dbReference>
<organism evidence="13 14">
    <name type="scientific">Paludibacterium denitrificans</name>
    <dbReference type="NCBI Taxonomy" id="2675226"/>
    <lineage>
        <taxon>Bacteria</taxon>
        <taxon>Pseudomonadati</taxon>
        <taxon>Pseudomonadota</taxon>
        <taxon>Betaproteobacteria</taxon>
        <taxon>Neisseriales</taxon>
        <taxon>Chromobacteriaceae</taxon>
        <taxon>Paludibacterium</taxon>
    </lineage>
</organism>
<sequence>MSLTPHRYADDSSHNVILALMIGASLLAHVLLFSALSGLSWVRSFSMPEGQTLSVRLSSKPTLKPPKTQRLGIQNADGGGNTQHCLPPAHHQARPLAVDGAAKAGTETSPAPAPTVAPTLTTSQPTRHSRSVTPPSSSKPGSLTAGSLLAQVGELAQRRGDEALSDNHLESGKGKQDVGLATRGYEWTRYQEDWRLKVERIGNLNYPDEARRQDVHGAVTLVVTVNANGSLRSMRVSRSSGSDILDNAARHIVELCAPFAPFPPSLASRFPSQQIVQRFVFTRDNQLSSR</sequence>
<evidence type="ECO:0000313" key="14">
    <source>
        <dbReference type="Proteomes" id="UP000446658"/>
    </source>
</evidence>
<evidence type="ECO:0000256" key="10">
    <source>
        <dbReference type="SAM" id="MobiDB-lite"/>
    </source>
</evidence>
<feature type="region of interest" description="Disordered" evidence="10">
    <location>
        <begin position="102"/>
        <end position="144"/>
    </location>
</feature>
<feature type="transmembrane region" description="Helical" evidence="11">
    <location>
        <begin position="16"/>
        <end position="42"/>
    </location>
</feature>
<evidence type="ECO:0000313" key="13">
    <source>
        <dbReference type="EMBL" id="MTD32988.1"/>
    </source>
</evidence>
<comment type="caution">
    <text evidence="13">The sequence shown here is derived from an EMBL/GenBank/DDBJ whole genome shotgun (WGS) entry which is preliminary data.</text>
</comment>
<feature type="compositionally biased region" description="Low complexity" evidence="10">
    <location>
        <begin position="106"/>
        <end position="122"/>
    </location>
</feature>
<feature type="region of interest" description="Disordered" evidence="10">
    <location>
        <begin position="56"/>
        <end position="88"/>
    </location>
</feature>
<dbReference type="SUPFAM" id="SSF74653">
    <property type="entry name" value="TolA/TonB C-terminal domain"/>
    <property type="match status" value="1"/>
</dbReference>